<reference evidence="2 4" key="1">
    <citation type="submission" date="2021-06" db="EMBL/GenBank/DDBJ databases">
        <title>Caerostris darwini draft genome.</title>
        <authorList>
            <person name="Kono N."/>
            <person name="Arakawa K."/>
        </authorList>
    </citation>
    <scope>NUCLEOTIDE SEQUENCE [LARGE SCALE GENOMIC DNA]</scope>
</reference>
<dbReference type="Gene3D" id="3.40.250.10">
    <property type="entry name" value="Rhodanese-like domain"/>
    <property type="match status" value="1"/>
</dbReference>
<sequence length="159" mass="17935">MLQRPMALRFFFHRVLSITSRHPAPSLSFISRNLSTNMTEGKFNVIQFDNLKEKLLNHDIILIDVREPSELKDDGKIPNSVNIPLGQIVDAFKMTGSEFQSKYGIAKPDAEKKPFVLSCRSGKRATDASQKLCNLGYNNIEIYSGSFLDWVKNGGLVEK</sequence>
<organism evidence="2 4">
    <name type="scientific">Caerostris darwini</name>
    <dbReference type="NCBI Taxonomy" id="1538125"/>
    <lineage>
        <taxon>Eukaryota</taxon>
        <taxon>Metazoa</taxon>
        <taxon>Ecdysozoa</taxon>
        <taxon>Arthropoda</taxon>
        <taxon>Chelicerata</taxon>
        <taxon>Arachnida</taxon>
        <taxon>Araneae</taxon>
        <taxon>Araneomorphae</taxon>
        <taxon>Entelegynae</taxon>
        <taxon>Araneoidea</taxon>
        <taxon>Araneidae</taxon>
        <taxon>Caerostris</taxon>
    </lineage>
</organism>
<dbReference type="Pfam" id="PF00581">
    <property type="entry name" value="Rhodanese"/>
    <property type="match status" value="1"/>
</dbReference>
<dbReference type="Proteomes" id="UP001054837">
    <property type="component" value="Unassembled WGS sequence"/>
</dbReference>
<protein>
    <recommendedName>
        <fullName evidence="1">Rhodanese domain-containing protein</fullName>
    </recommendedName>
</protein>
<evidence type="ECO:0000259" key="1">
    <source>
        <dbReference type="PROSITE" id="PS50206"/>
    </source>
</evidence>
<comment type="caution">
    <text evidence="2">The sequence shown here is derived from an EMBL/GenBank/DDBJ whole genome shotgun (WGS) entry which is preliminary data.</text>
</comment>
<feature type="domain" description="Rhodanese" evidence="1">
    <location>
        <begin position="56"/>
        <end position="159"/>
    </location>
</feature>
<dbReference type="PANTHER" id="PTHR44086:SF10">
    <property type="entry name" value="THIOSULFATE SULFURTRANSFERASE_RHODANESE-LIKE DOMAIN-CONTAINING PROTEIN 3"/>
    <property type="match status" value="1"/>
</dbReference>
<dbReference type="EMBL" id="BPLQ01000010">
    <property type="protein sequence ID" value="GIX66712.1"/>
    <property type="molecule type" value="Genomic_DNA"/>
</dbReference>
<evidence type="ECO:0000313" key="2">
    <source>
        <dbReference type="EMBL" id="GIX66712.1"/>
    </source>
</evidence>
<dbReference type="SMART" id="SM00450">
    <property type="entry name" value="RHOD"/>
    <property type="match status" value="1"/>
</dbReference>
<dbReference type="EMBL" id="BPLQ01009101">
    <property type="protein sequence ID" value="GIY41718.1"/>
    <property type="molecule type" value="Genomic_DNA"/>
</dbReference>
<dbReference type="InterPro" id="IPR001763">
    <property type="entry name" value="Rhodanese-like_dom"/>
</dbReference>
<proteinExistence type="predicted"/>
<dbReference type="AlphaFoldDB" id="A0AAV4M2M9"/>
<name>A0AAV4M2M9_9ARAC</name>
<dbReference type="PROSITE" id="PS50206">
    <property type="entry name" value="RHODANESE_3"/>
    <property type="match status" value="1"/>
</dbReference>
<keyword evidence="4" id="KW-1185">Reference proteome</keyword>
<dbReference type="InterPro" id="IPR036873">
    <property type="entry name" value="Rhodanese-like_dom_sf"/>
</dbReference>
<evidence type="ECO:0000313" key="4">
    <source>
        <dbReference type="Proteomes" id="UP001054837"/>
    </source>
</evidence>
<evidence type="ECO:0000313" key="3">
    <source>
        <dbReference type="EMBL" id="GIY41718.1"/>
    </source>
</evidence>
<accession>A0AAV4M2M9</accession>
<gene>
    <name evidence="3" type="primary">Tstd3</name>
    <name evidence="2" type="ORF">CDAR_269021</name>
    <name evidence="3" type="ORF">CDAR_418251</name>
</gene>
<dbReference type="SUPFAM" id="SSF52821">
    <property type="entry name" value="Rhodanese/Cell cycle control phosphatase"/>
    <property type="match status" value="1"/>
</dbReference>
<dbReference type="PANTHER" id="PTHR44086">
    <property type="entry name" value="THIOSULFATE SULFURTRANSFERASE RDL2, MITOCHONDRIAL-RELATED"/>
    <property type="match status" value="1"/>
</dbReference>